<dbReference type="EMBL" id="AYYH01000027">
    <property type="protein sequence ID" value="KRN09404.1"/>
    <property type="molecule type" value="Genomic_DNA"/>
</dbReference>
<name>A0A0R2EAL6_9LACO</name>
<dbReference type="GO" id="GO:0004385">
    <property type="term" value="F:GMP kinase activity"/>
    <property type="evidence" value="ECO:0007669"/>
    <property type="project" value="UniProtKB-EC"/>
</dbReference>
<proteinExistence type="inferred from homology"/>
<evidence type="ECO:0000256" key="2">
    <source>
        <dbReference type="ARBA" id="ARBA00005790"/>
    </source>
</evidence>
<dbReference type="Pfam" id="PF00625">
    <property type="entry name" value="Guanylate_kin"/>
    <property type="match status" value="1"/>
</dbReference>
<dbReference type="InterPro" id="IPR027417">
    <property type="entry name" value="P-loop_NTPase"/>
</dbReference>
<dbReference type="PANTHER" id="PTHR23117:SF13">
    <property type="entry name" value="GUANYLATE KINASE"/>
    <property type="match status" value="1"/>
</dbReference>
<feature type="domain" description="Guanylate kinase-like" evidence="6">
    <location>
        <begin position="4"/>
        <end position="178"/>
    </location>
</feature>
<comment type="catalytic activity">
    <reaction evidence="5">
        <text>GMP + ATP = GDP + ADP</text>
        <dbReference type="Rhea" id="RHEA:20780"/>
        <dbReference type="ChEBI" id="CHEBI:30616"/>
        <dbReference type="ChEBI" id="CHEBI:58115"/>
        <dbReference type="ChEBI" id="CHEBI:58189"/>
        <dbReference type="ChEBI" id="CHEBI:456216"/>
        <dbReference type="EC" id="2.7.4.8"/>
    </reaction>
</comment>
<dbReference type="Gene3D" id="3.40.50.300">
    <property type="entry name" value="P-loop containing nucleotide triphosphate hydrolases"/>
    <property type="match status" value="1"/>
</dbReference>
<protein>
    <submittedName>
        <fullName evidence="7">Guanylate kinase</fullName>
    </submittedName>
</protein>
<dbReference type="PANTHER" id="PTHR23117">
    <property type="entry name" value="GUANYLATE KINASE-RELATED"/>
    <property type="match status" value="1"/>
</dbReference>
<accession>A0A0R2EAL6</accession>
<keyword evidence="3" id="KW-0808">Transferase</keyword>
<dbReference type="AlphaFoldDB" id="A0A0R2EAL6"/>
<comment type="similarity">
    <text evidence="2">Belongs to the guanylate kinase family.</text>
</comment>
<keyword evidence="4 7" id="KW-0418">Kinase</keyword>
<dbReference type="Proteomes" id="UP000050898">
    <property type="component" value="Unassembled WGS sequence"/>
</dbReference>
<dbReference type="OrthoDB" id="1033810at2"/>
<evidence type="ECO:0000259" key="6">
    <source>
        <dbReference type="PROSITE" id="PS50052"/>
    </source>
</evidence>
<gene>
    <name evidence="7" type="ORF">FD00_GL001127</name>
</gene>
<comment type="function">
    <text evidence="1">Essential for recycling GMP and indirectly, cGMP.</text>
</comment>
<dbReference type="PROSITE" id="PS00856">
    <property type="entry name" value="GUANYLATE_KINASE_1"/>
    <property type="match status" value="1"/>
</dbReference>
<keyword evidence="8" id="KW-1185">Reference proteome</keyword>
<evidence type="ECO:0000256" key="5">
    <source>
        <dbReference type="ARBA" id="ARBA00048594"/>
    </source>
</evidence>
<sequence>MSKGKLFCLIGTSGSGKTTIGSSVFGKEKELVSTTTRDKRTHEKDGVDYHFVSKLVFLNMARAEKFAEEDRYGDHYYGLELSEIEEKTKDNNAYAVVTYHGYEQIKELYPDTVSVFIYSPYNDNKDMLINRGDSSWNINKRLGLYYSDMKNKDKCDYVIENVKGLLDESIEMLNQIVEKEGEV</sequence>
<reference evidence="7 8" key="1">
    <citation type="journal article" date="2015" name="Genome Announc.">
        <title>Expanding the biotechnology potential of lactobacilli through comparative genomics of 213 strains and associated genera.</title>
        <authorList>
            <person name="Sun Z."/>
            <person name="Harris H.M."/>
            <person name="McCann A."/>
            <person name="Guo C."/>
            <person name="Argimon S."/>
            <person name="Zhang W."/>
            <person name="Yang X."/>
            <person name="Jeffery I.B."/>
            <person name="Cooney J.C."/>
            <person name="Kagawa T.F."/>
            <person name="Liu W."/>
            <person name="Song Y."/>
            <person name="Salvetti E."/>
            <person name="Wrobel A."/>
            <person name="Rasinkangas P."/>
            <person name="Parkhill J."/>
            <person name="Rea M.C."/>
            <person name="O'Sullivan O."/>
            <person name="Ritari J."/>
            <person name="Douillard F.P."/>
            <person name="Paul Ross R."/>
            <person name="Yang R."/>
            <person name="Briner A.E."/>
            <person name="Felis G.E."/>
            <person name="de Vos W.M."/>
            <person name="Barrangou R."/>
            <person name="Klaenhammer T.R."/>
            <person name="Caufield P.W."/>
            <person name="Cui Y."/>
            <person name="Zhang H."/>
            <person name="O'Toole P.W."/>
        </authorList>
    </citation>
    <scope>NUCLEOTIDE SEQUENCE [LARGE SCALE GENOMIC DNA]</scope>
    <source>
        <strain evidence="7 8">DSM 20444</strain>
    </source>
</reference>
<dbReference type="InterPro" id="IPR008144">
    <property type="entry name" value="Guanylate_kin-like_dom"/>
</dbReference>
<organism evidence="7 8">
    <name type="scientific">Liquorilactobacillus mali KCTC 3596 = DSM 20444</name>
    <dbReference type="NCBI Taxonomy" id="1046596"/>
    <lineage>
        <taxon>Bacteria</taxon>
        <taxon>Bacillati</taxon>
        <taxon>Bacillota</taxon>
        <taxon>Bacilli</taxon>
        <taxon>Lactobacillales</taxon>
        <taxon>Lactobacillaceae</taxon>
        <taxon>Liquorilactobacillus</taxon>
    </lineage>
</organism>
<dbReference type="RefSeq" id="WP_010078332.1">
    <property type="nucleotide sequence ID" value="NZ_AYYH01000027.1"/>
</dbReference>
<dbReference type="InterPro" id="IPR020590">
    <property type="entry name" value="Guanylate_kinase_CS"/>
</dbReference>
<dbReference type="PATRIC" id="fig|1046596.6.peg.1209"/>
<evidence type="ECO:0000256" key="3">
    <source>
        <dbReference type="ARBA" id="ARBA00022679"/>
    </source>
</evidence>
<dbReference type="SUPFAM" id="SSF52540">
    <property type="entry name" value="P-loop containing nucleoside triphosphate hydrolases"/>
    <property type="match status" value="1"/>
</dbReference>
<dbReference type="GO" id="GO:0005829">
    <property type="term" value="C:cytosol"/>
    <property type="evidence" value="ECO:0007669"/>
    <property type="project" value="TreeGrafter"/>
</dbReference>
<dbReference type="SMART" id="SM00072">
    <property type="entry name" value="GuKc"/>
    <property type="match status" value="1"/>
</dbReference>
<evidence type="ECO:0000256" key="1">
    <source>
        <dbReference type="ARBA" id="ARBA00003531"/>
    </source>
</evidence>
<evidence type="ECO:0000313" key="7">
    <source>
        <dbReference type="EMBL" id="KRN09404.1"/>
    </source>
</evidence>
<dbReference type="InterPro" id="IPR008145">
    <property type="entry name" value="GK/Ca_channel_bsu"/>
</dbReference>
<dbReference type="PROSITE" id="PS50052">
    <property type="entry name" value="GUANYLATE_KINASE_2"/>
    <property type="match status" value="1"/>
</dbReference>
<evidence type="ECO:0000313" key="8">
    <source>
        <dbReference type="Proteomes" id="UP000050898"/>
    </source>
</evidence>
<evidence type="ECO:0000256" key="4">
    <source>
        <dbReference type="ARBA" id="ARBA00022777"/>
    </source>
</evidence>
<comment type="caution">
    <text evidence="7">The sequence shown here is derived from an EMBL/GenBank/DDBJ whole genome shotgun (WGS) entry which is preliminary data.</text>
</comment>